<gene>
    <name evidence="1" type="ORF">ACHAWO_012014</name>
</gene>
<name>A0ABD3QEB7_9STRA</name>
<accession>A0ABD3QEB7</accession>
<proteinExistence type="predicted"/>
<organism evidence="1 2">
    <name type="scientific">Cyclotella atomus</name>
    <dbReference type="NCBI Taxonomy" id="382360"/>
    <lineage>
        <taxon>Eukaryota</taxon>
        <taxon>Sar</taxon>
        <taxon>Stramenopiles</taxon>
        <taxon>Ochrophyta</taxon>
        <taxon>Bacillariophyta</taxon>
        <taxon>Coscinodiscophyceae</taxon>
        <taxon>Thalassiosirophycidae</taxon>
        <taxon>Stephanodiscales</taxon>
        <taxon>Stephanodiscaceae</taxon>
        <taxon>Cyclotella</taxon>
    </lineage>
</organism>
<sequence length="520" mass="57309">MLFLAKEIRFVLGRHVTHKLLTWYAYRRVSPCIIATQSASSSPQLLKRNELTVVFWTSAFDISTAVCQPRPASSVSAGSFCSRRSINEVAMSVCALERAGGGGGGGAQAGGWWCGGRWTCVSGERAVAESEKIPDDDYMTGIFTGLTRYYLGYFISEELDCHGRPDASLSPHLMMSIPLMLILASILLGGLMEVESFQFVKHLSFRSSSRNQLAATLKYPLTQVVSDIDDTLKSSGGVKIGGVALGGIDVQYSRGEFYPGVFQFMWELSLYSVKLNQRYCDDREKSDDGSFLSKLAPPKVAVLTARAEELKAALEIKEDSKLAQAFRKTGKSAEPYATKNWGVAHSSLNSSRIMTGPVLYGSVSEWIIQYKKGLRKFNNFERLLEQDPTGQIMQYVYVGDTGELDQEAGETMLREYPEVVQAVFLHTVSSDPPPSYVQSGLPIPPPKLIEGRPLVFFRTYVGAAAKAFQLGLMDSEGLMNVMNAAEKELAERSISKGDSKWIDIERDMDEAYRALSLVLG</sequence>
<evidence type="ECO:0000313" key="1">
    <source>
        <dbReference type="EMBL" id="KAL3798770.1"/>
    </source>
</evidence>
<protein>
    <submittedName>
        <fullName evidence="1">Uncharacterized protein</fullName>
    </submittedName>
</protein>
<dbReference type="Proteomes" id="UP001530400">
    <property type="component" value="Unassembled WGS sequence"/>
</dbReference>
<dbReference type="PANTHER" id="PTHR40861">
    <property type="entry name" value="DUF2183 DOMAIN-CONTAINING PROTEIN"/>
    <property type="match status" value="1"/>
</dbReference>
<keyword evidence="2" id="KW-1185">Reference proteome</keyword>
<dbReference type="PANTHER" id="PTHR40861:SF1">
    <property type="entry name" value="PHOSPHATIDATE PHOSPHATASE APP1 CATALYTIC DOMAIN-CONTAINING PROTEIN"/>
    <property type="match status" value="1"/>
</dbReference>
<comment type="caution">
    <text evidence="1">The sequence shown here is derived from an EMBL/GenBank/DDBJ whole genome shotgun (WGS) entry which is preliminary data.</text>
</comment>
<dbReference type="AlphaFoldDB" id="A0ABD3QEB7"/>
<evidence type="ECO:0000313" key="2">
    <source>
        <dbReference type="Proteomes" id="UP001530400"/>
    </source>
</evidence>
<reference evidence="1 2" key="1">
    <citation type="submission" date="2024-10" db="EMBL/GenBank/DDBJ databases">
        <title>Updated reference genomes for cyclostephanoid diatoms.</title>
        <authorList>
            <person name="Roberts W.R."/>
            <person name="Alverson A.J."/>
        </authorList>
    </citation>
    <scope>NUCLEOTIDE SEQUENCE [LARGE SCALE GENOMIC DNA]</scope>
    <source>
        <strain evidence="1 2">AJA010-31</strain>
    </source>
</reference>
<dbReference type="EMBL" id="JALLPJ020000204">
    <property type="protein sequence ID" value="KAL3798770.1"/>
    <property type="molecule type" value="Genomic_DNA"/>
</dbReference>